<dbReference type="InterPro" id="IPR011489">
    <property type="entry name" value="EMI_domain"/>
</dbReference>
<keyword evidence="3" id="KW-0812">Transmembrane</keyword>
<dbReference type="Pfam" id="PF07546">
    <property type="entry name" value="EMI"/>
    <property type="match status" value="1"/>
</dbReference>
<keyword evidence="3" id="KW-0472">Membrane</keyword>
<evidence type="ECO:0000259" key="5">
    <source>
        <dbReference type="PROSITE" id="PS51041"/>
    </source>
</evidence>
<keyword evidence="2" id="KW-1015">Disulfide bond</keyword>
<protein>
    <recommendedName>
        <fullName evidence="5">EMI domain-containing protein</fullName>
    </recommendedName>
</protein>
<dbReference type="Gene3D" id="2.170.300.10">
    <property type="entry name" value="Tie2 ligand-binding domain superfamily"/>
    <property type="match status" value="1"/>
</dbReference>
<evidence type="ECO:0000256" key="2">
    <source>
        <dbReference type="ARBA" id="ARBA00023157"/>
    </source>
</evidence>
<dbReference type="CTD" id="318930"/>
<proteinExistence type="predicted"/>
<feature type="transmembrane region" description="Helical" evidence="3">
    <location>
        <begin position="180"/>
        <end position="201"/>
    </location>
</feature>
<dbReference type="RefSeq" id="XP_062526219.1">
    <property type="nucleotide sequence ID" value="XM_062670235.1"/>
</dbReference>
<dbReference type="InterPro" id="IPR052108">
    <property type="entry name" value="MEGF/SIB"/>
</dbReference>
<evidence type="ECO:0000313" key="7">
    <source>
        <dbReference type="Proteomes" id="UP000005204"/>
    </source>
</evidence>
<sequence>MHQGHVKFRTRLWLVLPVLVAVLLEVVSLSGPNVCIVKQKYNITKRVKYRAPMSVRTYVWCFSMPPRCSNWTTEMRDLTKLQTEEKTAEVAVCCQGYKMKDGSCVPICPNGKTGPGCSEDCLSNKWGPNCVNDCEPCDHGTCSPVDGTCRCEDGWQEPEHITAVMGDKEMGRSSVDLTSVVSIAVGIMIVIITVAVVIVMIERCKRPRYDEVRKTDDRMQDIPHNDDAPPPYVRSIFHSPLPELPSTGLSCHYQPISTLDRNLKQFMRPVVVQSISPIMLENFRDILECHYDHLPRRSHNLSIDGRCSLAPSMTCCTELRTHCMTDETIIESLKREARLDIIDNTTSEPLYAEIPCWRPPSEHAVEILNMNGEAVTEL</sequence>
<feature type="signal peptide" evidence="4">
    <location>
        <begin position="1"/>
        <end position="28"/>
    </location>
</feature>
<keyword evidence="7" id="KW-1185">Reference proteome</keyword>
<dbReference type="RefSeq" id="XP_062526221.1">
    <property type="nucleotide sequence ID" value="XM_062670237.1"/>
</dbReference>
<dbReference type="EnsemblMetazoa" id="XM_038012976.1">
    <property type="protein sequence ID" value="XP_037868904.1"/>
    <property type="gene ID" value="LOC101740249"/>
</dbReference>
<dbReference type="RefSeq" id="XP_037868904.1">
    <property type="nucleotide sequence ID" value="XM_038012976.2"/>
</dbReference>
<keyword evidence="1 4" id="KW-0732">Signal</keyword>
<dbReference type="PANTHER" id="PTHR24035:SF109">
    <property type="entry name" value="PROTEIN DRAPER"/>
    <property type="match status" value="1"/>
</dbReference>
<evidence type="ECO:0000256" key="3">
    <source>
        <dbReference type="SAM" id="Phobius"/>
    </source>
</evidence>
<organism evidence="6 7">
    <name type="scientific">Bombyx mori</name>
    <name type="common">Silk moth</name>
    <dbReference type="NCBI Taxonomy" id="7091"/>
    <lineage>
        <taxon>Eukaryota</taxon>
        <taxon>Metazoa</taxon>
        <taxon>Ecdysozoa</taxon>
        <taxon>Arthropoda</taxon>
        <taxon>Hexapoda</taxon>
        <taxon>Insecta</taxon>
        <taxon>Pterygota</taxon>
        <taxon>Neoptera</taxon>
        <taxon>Endopterygota</taxon>
        <taxon>Lepidoptera</taxon>
        <taxon>Glossata</taxon>
        <taxon>Ditrysia</taxon>
        <taxon>Bombycoidea</taxon>
        <taxon>Bombycidae</taxon>
        <taxon>Bombycinae</taxon>
        <taxon>Bombyx</taxon>
    </lineage>
</organism>
<dbReference type="PANTHER" id="PTHR24035">
    <property type="entry name" value="MULTIPLE EPIDERMAL GROWTH FACTOR-LIKE DOMAINS PROTEIN"/>
    <property type="match status" value="1"/>
</dbReference>
<dbReference type="RefSeq" id="XP_062526220.1">
    <property type="nucleotide sequence ID" value="XM_062670236.1"/>
</dbReference>
<feature type="domain" description="EMI" evidence="5">
    <location>
        <begin position="31"/>
        <end position="106"/>
    </location>
</feature>
<reference evidence="7" key="1">
    <citation type="journal article" date="2008" name="Insect Biochem. Mol. Biol.">
        <title>The genome of a lepidopteran model insect, the silkworm Bombyx mori.</title>
        <authorList>
            <consortium name="International Silkworm Genome Consortium"/>
        </authorList>
    </citation>
    <scope>NUCLEOTIDE SEQUENCE [LARGE SCALE GENOMIC DNA]</scope>
    <source>
        <strain evidence="7">p50T</strain>
    </source>
</reference>
<dbReference type="Proteomes" id="UP000005204">
    <property type="component" value="Unassembled WGS sequence"/>
</dbReference>
<keyword evidence="3" id="KW-1133">Transmembrane helix</keyword>
<evidence type="ECO:0000256" key="4">
    <source>
        <dbReference type="SAM" id="SignalP"/>
    </source>
</evidence>
<dbReference type="PROSITE" id="PS51041">
    <property type="entry name" value="EMI"/>
    <property type="match status" value="1"/>
</dbReference>
<dbReference type="GeneID" id="101740249"/>
<name>A0A8R2LX84_BOMMO</name>
<dbReference type="RefSeq" id="XP_062526218.1">
    <property type="nucleotide sequence ID" value="XM_062670234.1"/>
</dbReference>
<reference evidence="6" key="2">
    <citation type="submission" date="2022-06" db="UniProtKB">
        <authorList>
            <consortium name="EnsemblMetazoa"/>
        </authorList>
    </citation>
    <scope>IDENTIFICATION</scope>
    <source>
        <strain evidence="6">p50T (Dazao)</strain>
    </source>
</reference>
<feature type="chain" id="PRO_5035819631" description="EMI domain-containing protein" evidence="4">
    <location>
        <begin position="29"/>
        <end position="378"/>
    </location>
</feature>
<evidence type="ECO:0000256" key="1">
    <source>
        <dbReference type="ARBA" id="ARBA00022729"/>
    </source>
</evidence>
<accession>A0A8R2LX84</accession>
<dbReference type="AlphaFoldDB" id="A0A8R2LX84"/>
<evidence type="ECO:0000313" key="6">
    <source>
        <dbReference type="EnsemblMetazoa" id="XP_037868904.1"/>
    </source>
</evidence>